<evidence type="ECO:0000313" key="1">
    <source>
        <dbReference type="EMBL" id="CAI5443358.1"/>
    </source>
</evidence>
<dbReference type="Proteomes" id="UP001152747">
    <property type="component" value="Unassembled WGS sequence"/>
</dbReference>
<comment type="caution">
    <text evidence="1">The sequence shown here is derived from an EMBL/GenBank/DDBJ whole genome shotgun (WGS) entry which is preliminary data.</text>
</comment>
<protein>
    <recommendedName>
        <fullName evidence="3">F-box domain-containing protein</fullName>
    </recommendedName>
</protein>
<evidence type="ECO:0008006" key="3">
    <source>
        <dbReference type="Google" id="ProtNLM"/>
    </source>
</evidence>
<dbReference type="AlphaFoldDB" id="A0A9P1IEF7"/>
<reference evidence="1" key="1">
    <citation type="submission" date="2022-11" db="EMBL/GenBank/DDBJ databases">
        <authorList>
            <person name="Kikuchi T."/>
        </authorList>
    </citation>
    <scope>NUCLEOTIDE SEQUENCE</scope>
    <source>
        <strain evidence="1">PS1010</strain>
    </source>
</reference>
<keyword evidence="2" id="KW-1185">Reference proteome</keyword>
<proteinExistence type="predicted"/>
<accession>A0A9P1IEF7</accession>
<organism evidence="1 2">
    <name type="scientific">Caenorhabditis angaria</name>
    <dbReference type="NCBI Taxonomy" id="860376"/>
    <lineage>
        <taxon>Eukaryota</taxon>
        <taxon>Metazoa</taxon>
        <taxon>Ecdysozoa</taxon>
        <taxon>Nematoda</taxon>
        <taxon>Chromadorea</taxon>
        <taxon>Rhabditida</taxon>
        <taxon>Rhabditina</taxon>
        <taxon>Rhabditomorpha</taxon>
        <taxon>Rhabditoidea</taxon>
        <taxon>Rhabditidae</taxon>
        <taxon>Peloderinae</taxon>
        <taxon>Caenorhabditis</taxon>
    </lineage>
</organism>
<name>A0A9P1IEF7_9PELO</name>
<evidence type="ECO:0000313" key="2">
    <source>
        <dbReference type="Proteomes" id="UP001152747"/>
    </source>
</evidence>
<sequence>MGSCFSRKEAQRTQQLDSSISLKETQLDSSLSIELEYNGGIGWFDLPYEMRDMIIGFMDLEGKARLAKCSINCYEEVALSRNYIEEILYSGSFERTRITIEVNRKNEKWYFEIQKSDSGNCELHWNSYPYDLISKTIFRNQDIAEIALKLFNNILKKNSKSLKSITVLSGDFPFNRTNINNLRNGNLEDLVLFENKHGIDPISSGFVDLDLISLFQKRVVLPNIQLCDLFKIKSENRVLCEPKYSLTEFDDFLRRFFIEEEHDESLKCIEFHSLGIDISSNDLTRLIEKYTGTDFSSTVNHYALIECFASIESTLASEKLESADLRLLSSKNRSNDFVKLTFQ</sequence>
<dbReference type="EMBL" id="CANHGI010000002">
    <property type="protein sequence ID" value="CAI5443358.1"/>
    <property type="molecule type" value="Genomic_DNA"/>
</dbReference>
<gene>
    <name evidence="1" type="ORF">CAMP_LOCUS5995</name>
</gene>